<sequence length="68" mass="7250">MDGPTGFRGDFVGRVLDELEELTVAVSALGDAPFAVRVFRDQPGVDFVGLQNPGGLLDHGSQHRGRLS</sequence>
<protein>
    <submittedName>
        <fullName evidence="1">Uncharacterized protein</fullName>
    </submittedName>
</protein>
<dbReference type="EMBL" id="CP134213">
    <property type="protein sequence ID" value="WND24048.1"/>
    <property type="molecule type" value="Genomic_DNA"/>
</dbReference>
<reference evidence="1 2" key="1">
    <citation type="submission" date="2023-09" db="EMBL/GenBank/DDBJ databases">
        <title>The genome sequence of Streptomyces anthocyanicus.</title>
        <authorList>
            <person name="Mo P."/>
        </authorList>
    </citation>
    <scope>NUCLEOTIDE SEQUENCE [LARGE SCALE GENOMIC DNA]</scope>
    <source>
        <strain evidence="1 2">JCM 4387</strain>
    </source>
</reference>
<name>A0ABY9UMD6_STRVL</name>
<accession>A0ABY9UMD6</accession>
<keyword evidence="2" id="KW-1185">Reference proteome</keyword>
<dbReference type="Proteomes" id="UP001249394">
    <property type="component" value="Chromosome"/>
</dbReference>
<proteinExistence type="predicted"/>
<evidence type="ECO:0000313" key="2">
    <source>
        <dbReference type="Proteomes" id="UP001249394"/>
    </source>
</evidence>
<gene>
    <name evidence="1" type="ORF">RI060_26510</name>
</gene>
<evidence type="ECO:0000313" key="1">
    <source>
        <dbReference type="EMBL" id="WND24048.1"/>
    </source>
</evidence>
<organism evidence="1 2">
    <name type="scientific">Streptomyces violaceus</name>
    <name type="common">Streptomyces venezuelae</name>
    <dbReference type="NCBI Taxonomy" id="1936"/>
    <lineage>
        <taxon>Bacteria</taxon>
        <taxon>Bacillati</taxon>
        <taxon>Actinomycetota</taxon>
        <taxon>Actinomycetes</taxon>
        <taxon>Kitasatosporales</taxon>
        <taxon>Streptomycetaceae</taxon>
        <taxon>Streptomyces</taxon>
    </lineage>
</organism>